<dbReference type="Pfam" id="PF01743">
    <property type="entry name" value="PolyA_pol"/>
    <property type="match status" value="1"/>
</dbReference>
<keyword evidence="6 7" id="KW-0804">Transcription</keyword>
<dbReference type="PANTHER" id="PTHR43051">
    <property type="entry name" value="POLYNUCLEOTIDE ADENYLYLTRANSFERASE FAMILY PROTEIN"/>
    <property type="match status" value="1"/>
</dbReference>
<name>A0A845UDM3_9PROT</name>
<feature type="active site" evidence="7">
    <location>
        <position position="115"/>
    </location>
</feature>
<evidence type="ECO:0000259" key="12">
    <source>
        <dbReference type="Pfam" id="PF12627"/>
    </source>
</evidence>
<dbReference type="InterPro" id="IPR002646">
    <property type="entry name" value="PolA_pol_head_dom"/>
</dbReference>
<feature type="region of interest" description="Disordered" evidence="9">
    <location>
        <begin position="48"/>
        <end position="68"/>
    </location>
</feature>
<keyword evidence="3 7" id="KW-0547">Nucleotide-binding</keyword>
<evidence type="ECO:0000259" key="11">
    <source>
        <dbReference type="Pfam" id="PF12626"/>
    </source>
</evidence>
<feature type="active site" evidence="7">
    <location>
        <position position="196"/>
    </location>
</feature>
<dbReference type="AlphaFoldDB" id="A0A845UDM3"/>
<evidence type="ECO:0000259" key="10">
    <source>
        <dbReference type="Pfam" id="PF01743"/>
    </source>
</evidence>
<comment type="function">
    <text evidence="7">Adds poly(A) tail to the 3' end of many RNAs, which usually targets these RNAs for decay. Plays a significant role in the global control of gene expression, through influencing the rate of transcript degradation, and in the general RNA quality control.</text>
</comment>
<evidence type="ECO:0000256" key="9">
    <source>
        <dbReference type="SAM" id="MobiDB-lite"/>
    </source>
</evidence>
<protein>
    <recommendedName>
        <fullName evidence="7">Poly(A) polymerase I</fullName>
        <shortName evidence="7">PAP I</shortName>
        <ecNumber evidence="7">2.7.7.19</ecNumber>
    </recommendedName>
</protein>
<feature type="domain" description="Poly A polymerase head" evidence="10">
    <location>
        <begin position="97"/>
        <end position="227"/>
    </location>
</feature>
<keyword evidence="13" id="KW-0548">Nucleotidyltransferase</keyword>
<dbReference type="Gene3D" id="1.10.3090.10">
    <property type="entry name" value="cca-adding enzyme, domain 2"/>
    <property type="match status" value="1"/>
</dbReference>
<dbReference type="InterPro" id="IPR010206">
    <property type="entry name" value="PolA_pol_I"/>
</dbReference>
<dbReference type="EC" id="2.7.7.19" evidence="7"/>
<dbReference type="HAMAP" id="MF_00957">
    <property type="entry name" value="PolyA_pol"/>
    <property type="match status" value="1"/>
</dbReference>
<feature type="region of interest" description="Disordered" evidence="9">
    <location>
        <begin position="475"/>
        <end position="527"/>
    </location>
</feature>
<dbReference type="FunFam" id="3.30.460.10:FF:000035">
    <property type="entry name" value="Poly(A) polymerase I"/>
    <property type="match status" value="1"/>
</dbReference>
<dbReference type="EMBL" id="WNJL01000037">
    <property type="protein sequence ID" value="NDU43445.1"/>
    <property type="molecule type" value="Genomic_DNA"/>
</dbReference>
<dbReference type="InterPro" id="IPR025866">
    <property type="entry name" value="PolyA_pol_arg_C_dom"/>
</dbReference>
<dbReference type="GO" id="GO:0003723">
    <property type="term" value="F:RNA binding"/>
    <property type="evidence" value="ECO:0007669"/>
    <property type="project" value="UniProtKB-UniRule"/>
</dbReference>
<dbReference type="PANTHER" id="PTHR43051:SF1">
    <property type="entry name" value="POLYNUCLEOTIDE ADENYLYLTRANSFERASE FAMILY PROTEIN"/>
    <property type="match status" value="1"/>
</dbReference>
<evidence type="ECO:0000256" key="7">
    <source>
        <dbReference type="HAMAP-Rule" id="MF_00957"/>
    </source>
</evidence>
<keyword evidence="5 7" id="KW-0694">RNA-binding</keyword>
<comment type="similarity">
    <text evidence="7 8">Belongs to the tRNA nucleotidyltransferase/poly(A) polymerase family.</text>
</comment>
<evidence type="ECO:0000313" key="13">
    <source>
        <dbReference type="EMBL" id="NDU43445.1"/>
    </source>
</evidence>
<accession>A0A845UDM3</accession>
<proteinExistence type="inferred from homology"/>
<evidence type="ECO:0000256" key="6">
    <source>
        <dbReference type="ARBA" id="ARBA00023163"/>
    </source>
</evidence>
<feature type="active site" evidence="7">
    <location>
        <position position="117"/>
    </location>
</feature>
<gene>
    <name evidence="7 13" type="primary">pcnB</name>
    <name evidence="13" type="ORF">GL267_12650</name>
</gene>
<dbReference type="Pfam" id="PF12627">
    <property type="entry name" value="PolyA_pol_RNAbd"/>
    <property type="match status" value="1"/>
</dbReference>
<sequence length="527" mass="58713">MAGGSAATAFPRFFRYTVALIRPHHTQRSSLVSLKSFITKQLNLPDSGAERAIPASPSSGIPGARVTPRDAHNVSRHQISEGALQVLNGLHRAGFQAYLVGGSVRDLLLGREPKDFDVATDAHPEQVRKLFRRNARLIGRRFILVHVQFGHEIIEVATFRGSAGDQENETSGRSETGRILADNVYGSLEEDARRRDFTANALYYNIADRSILDFSTGMEDLRSGRLRIIGDPEQRYSEDPVRMLRAVRFAAKLGFTLDAAAQAPIAACRERLREVPSARLFEETLKLFLNGNAQTSFEHLRQHGLFAVLFPQVDALLDHAEYAAARALLQSALEGTDARVRDGKSVTPAFLFAALLWPALKQHSQRLEQQGKPATVALQQAASDVLQDCTGRVSVPRRFALTMREIWELQARFLRRGGRRPHALFAHPRFRAAFDFLSLRSQSGEIPATLVEWWERFQAADHDGRRTLIEQARLEETGQEPALGPLPTTSRLRPRRRRRPNRPGQGSVASHPDGTDDGHDGEQADSD</sequence>
<dbReference type="Gene3D" id="3.30.460.10">
    <property type="entry name" value="Beta Polymerase, domain 2"/>
    <property type="match status" value="1"/>
</dbReference>
<comment type="caution">
    <text evidence="13">The sequence shown here is derived from an EMBL/GenBank/DDBJ whole genome shotgun (WGS) entry which is preliminary data.</text>
</comment>
<keyword evidence="4 7" id="KW-0067">ATP-binding</keyword>
<feature type="compositionally biased region" description="Basic and acidic residues" evidence="9">
    <location>
        <begin position="513"/>
        <end position="527"/>
    </location>
</feature>
<dbReference type="GO" id="GO:0005524">
    <property type="term" value="F:ATP binding"/>
    <property type="evidence" value="ECO:0007669"/>
    <property type="project" value="UniProtKB-UniRule"/>
</dbReference>
<dbReference type="GO" id="GO:0043633">
    <property type="term" value="P:polyadenylation-dependent RNA catabolic process"/>
    <property type="evidence" value="ECO:0007669"/>
    <property type="project" value="InterPro"/>
</dbReference>
<evidence type="ECO:0000256" key="8">
    <source>
        <dbReference type="RuleBase" id="RU003953"/>
    </source>
</evidence>
<dbReference type="Pfam" id="PF12626">
    <property type="entry name" value="PolyA_pol_arg_C"/>
    <property type="match status" value="1"/>
</dbReference>
<feature type="domain" description="Polymerase A arginine-rich C-terminal" evidence="11">
    <location>
        <begin position="370"/>
        <end position="500"/>
    </location>
</feature>
<dbReference type="GO" id="GO:1990817">
    <property type="term" value="F:poly(A) RNA polymerase activity"/>
    <property type="evidence" value="ECO:0007669"/>
    <property type="project" value="UniProtKB-UniRule"/>
</dbReference>
<feature type="compositionally biased region" description="Basic residues" evidence="9">
    <location>
        <begin position="492"/>
        <end position="501"/>
    </location>
</feature>
<dbReference type="SUPFAM" id="SSF81891">
    <property type="entry name" value="Poly A polymerase C-terminal region-like"/>
    <property type="match status" value="1"/>
</dbReference>
<evidence type="ECO:0000256" key="1">
    <source>
        <dbReference type="ARBA" id="ARBA00022664"/>
    </source>
</evidence>
<dbReference type="NCBIfam" id="TIGR01942">
    <property type="entry name" value="pcnB"/>
    <property type="match status" value="1"/>
</dbReference>
<evidence type="ECO:0000256" key="4">
    <source>
        <dbReference type="ARBA" id="ARBA00022840"/>
    </source>
</evidence>
<keyword evidence="2 7" id="KW-0808">Transferase</keyword>
<dbReference type="SUPFAM" id="SSF81301">
    <property type="entry name" value="Nucleotidyltransferase"/>
    <property type="match status" value="1"/>
</dbReference>
<evidence type="ECO:0000256" key="2">
    <source>
        <dbReference type="ARBA" id="ARBA00022679"/>
    </source>
</evidence>
<feature type="domain" description="tRNA nucleotidyltransferase/poly(A) polymerase RNA and SrmB- binding" evidence="12">
    <location>
        <begin position="254"/>
        <end position="316"/>
    </location>
</feature>
<keyword evidence="1 7" id="KW-0507">mRNA processing</keyword>
<dbReference type="InterPro" id="IPR032828">
    <property type="entry name" value="PolyA_RNA-bd"/>
</dbReference>
<dbReference type="CDD" id="cd05398">
    <property type="entry name" value="NT_ClassII-CCAase"/>
    <property type="match status" value="1"/>
</dbReference>
<dbReference type="InterPro" id="IPR043519">
    <property type="entry name" value="NT_sf"/>
</dbReference>
<evidence type="ECO:0000256" key="5">
    <source>
        <dbReference type="ARBA" id="ARBA00022884"/>
    </source>
</evidence>
<organism evidence="13">
    <name type="scientific">Acidithiobacillus ferrianus</name>
    <dbReference type="NCBI Taxonomy" id="2678518"/>
    <lineage>
        <taxon>Bacteria</taxon>
        <taxon>Pseudomonadati</taxon>
        <taxon>Pseudomonadota</taxon>
        <taxon>Acidithiobacillia</taxon>
        <taxon>Acidithiobacillales</taxon>
        <taxon>Acidithiobacillaceae</taxon>
        <taxon>Acidithiobacillus</taxon>
    </lineage>
</organism>
<evidence type="ECO:0000256" key="3">
    <source>
        <dbReference type="ARBA" id="ARBA00022741"/>
    </source>
</evidence>
<comment type="catalytic activity">
    <reaction evidence="7">
        <text>RNA(n) + ATP = RNA(n)-3'-adenine ribonucleotide + diphosphate</text>
        <dbReference type="Rhea" id="RHEA:11332"/>
        <dbReference type="Rhea" id="RHEA-COMP:14527"/>
        <dbReference type="Rhea" id="RHEA-COMP:17347"/>
        <dbReference type="ChEBI" id="CHEBI:30616"/>
        <dbReference type="ChEBI" id="CHEBI:33019"/>
        <dbReference type="ChEBI" id="CHEBI:140395"/>
        <dbReference type="ChEBI" id="CHEBI:173115"/>
        <dbReference type="EC" id="2.7.7.19"/>
    </reaction>
</comment>
<dbReference type="InterPro" id="IPR052191">
    <property type="entry name" value="tRNA_ntf/polyA_polymerase_I"/>
</dbReference>
<dbReference type="GO" id="GO:0006397">
    <property type="term" value="P:mRNA processing"/>
    <property type="evidence" value="ECO:0007669"/>
    <property type="project" value="UniProtKB-KW"/>
</dbReference>
<reference evidence="13" key="1">
    <citation type="submission" date="2019-11" db="EMBL/GenBank/DDBJ databases">
        <title>Acidithiobacillus ferrianus sp. nov.: a facultatively anaerobic and extremely acidophilic chemolithoautotroph.</title>
        <authorList>
            <person name="Norris P.R."/>
            <person name="Falagan C."/>
            <person name="Moya-Beltran A."/>
            <person name="Castro M."/>
            <person name="Quatrini R."/>
            <person name="Johnson D.B."/>
        </authorList>
    </citation>
    <scope>NUCLEOTIDE SEQUENCE [LARGE SCALE GENOMIC DNA]</scope>
    <source>
        <strain evidence="13">MG</strain>
    </source>
</reference>